<evidence type="ECO:0000256" key="8">
    <source>
        <dbReference type="ARBA" id="ARBA00022989"/>
    </source>
</evidence>
<dbReference type="GO" id="GO:0006621">
    <property type="term" value="P:protein retention in ER lumen"/>
    <property type="evidence" value="ECO:0007669"/>
    <property type="project" value="InterPro"/>
</dbReference>
<dbReference type="PRINTS" id="PR00660">
    <property type="entry name" value="ERLUMENR"/>
</dbReference>
<feature type="transmembrane region" description="Helical" evidence="11">
    <location>
        <begin position="839"/>
        <end position="865"/>
    </location>
</feature>
<dbReference type="PROSITE" id="PS00952">
    <property type="entry name" value="ER_LUMEN_RECEPTOR_2"/>
    <property type="match status" value="1"/>
</dbReference>
<evidence type="ECO:0000256" key="4">
    <source>
        <dbReference type="ARBA" id="ARBA00022692"/>
    </source>
</evidence>
<dbReference type="GO" id="GO:0005789">
    <property type="term" value="C:endoplasmic reticulum membrane"/>
    <property type="evidence" value="ECO:0007669"/>
    <property type="project" value="UniProtKB-SubCell"/>
</dbReference>
<comment type="similarity">
    <text evidence="2 11">Belongs to the ERD2 family.</text>
</comment>
<dbReference type="GO" id="GO:0016192">
    <property type="term" value="P:vesicle-mediated transport"/>
    <property type="evidence" value="ECO:0007669"/>
    <property type="project" value="UniProtKB-KW"/>
</dbReference>
<organism evidence="12 13">
    <name type="scientific">Babesia duncani</name>
    <dbReference type="NCBI Taxonomy" id="323732"/>
    <lineage>
        <taxon>Eukaryota</taxon>
        <taxon>Sar</taxon>
        <taxon>Alveolata</taxon>
        <taxon>Apicomplexa</taxon>
        <taxon>Aconoidasida</taxon>
        <taxon>Piroplasmida</taxon>
        <taxon>Babesiidae</taxon>
        <taxon>Babesia</taxon>
    </lineage>
</organism>
<keyword evidence="10 11" id="KW-0675">Receptor</keyword>
<evidence type="ECO:0000256" key="3">
    <source>
        <dbReference type="ARBA" id="ARBA00022448"/>
    </source>
</evidence>
<evidence type="ECO:0000256" key="9">
    <source>
        <dbReference type="ARBA" id="ARBA00023136"/>
    </source>
</evidence>
<keyword evidence="4 11" id="KW-0812">Transmembrane</keyword>
<evidence type="ECO:0000256" key="11">
    <source>
        <dbReference type="RuleBase" id="RU000634"/>
    </source>
</evidence>
<evidence type="ECO:0000256" key="6">
    <source>
        <dbReference type="ARBA" id="ARBA00022892"/>
    </source>
</evidence>
<keyword evidence="9 11" id="KW-0472">Membrane</keyword>
<dbReference type="InterPro" id="IPR000133">
    <property type="entry name" value="ER_ret_rcpt"/>
</dbReference>
<dbReference type="AlphaFoldDB" id="A0AAD9UNX9"/>
<keyword evidence="13" id="KW-1185">Reference proteome</keyword>
<dbReference type="GO" id="GO:0046923">
    <property type="term" value="F:ER retention sequence binding"/>
    <property type="evidence" value="ECO:0007669"/>
    <property type="project" value="InterPro"/>
</dbReference>
<dbReference type="PANTHER" id="PTHR10585">
    <property type="entry name" value="ER LUMEN PROTEIN RETAINING RECEPTOR"/>
    <property type="match status" value="1"/>
</dbReference>
<keyword evidence="7 11" id="KW-0653">Protein transport</keyword>
<reference evidence="12" key="1">
    <citation type="journal article" date="2023" name="Nat. Microbiol.">
        <title>Babesia duncani multi-omics identifies virulence factors and drug targets.</title>
        <authorList>
            <person name="Singh P."/>
            <person name="Lonardi S."/>
            <person name="Liang Q."/>
            <person name="Vydyam P."/>
            <person name="Khabirova E."/>
            <person name="Fang T."/>
            <person name="Gihaz S."/>
            <person name="Thekkiniath J."/>
            <person name="Munshi M."/>
            <person name="Abel S."/>
            <person name="Ciampossin L."/>
            <person name="Batugedara G."/>
            <person name="Gupta M."/>
            <person name="Lu X.M."/>
            <person name="Lenz T."/>
            <person name="Chakravarty S."/>
            <person name="Cornillot E."/>
            <person name="Hu Y."/>
            <person name="Ma W."/>
            <person name="Gonzalez L.M."/>
            <person name="Sanchez S."/>
            <person name="Estrada K."/>
            <person name="Sanchez-Flores A."/>
            <person name="Montero E."/>
            <person name="Harb O.S."/>
            <person name="Le Roch K.G."/>
            <person name="Mamoun C.B."/>
        </authorList>
    </citation>
    <scope>NUCLEOTIDE SEQUENCE</scope>
    <source>
        <strain evidence="12">WA1</strain>
    </source>
</reference>
<evidence type="ECO:0000256" key="2">
    <source>
        <dbReference type="ARBA" id="ARBA00010120"/>
    </source>
</evidence>
<gene>
    <name evidence="12" type="ORF">BdWA1_001587</name>
</gene>
<proteinExistence type="inferred from homology"/>
<evidence type="ECO:0000256" key="7">
    <source>
        <dbReference type="ARBA" id="ARBA00022927"/>
    </source>
</evidence>
<dbReference type="Proteomes" id="UP001214638">
    <property type="component" value="Unassembled WGS sequence"/>
</dbReference>
<feature type="transmembrane region" description="Helical" evidence="11">
    <location>
        <begin position="718"/>
        <end position="740"/>
    </location>
</feature>
<evidence type="ECO:0000256" key="10">
    <source>
        <dbReference type="ARBA" id="ARBA00023170"/>
    </source>
</evidence>
<feature type="transmembrane region" description="Helical" evidence="11">
    <location>
        <begin position="816"/>
        <end position="833"/>
    </location>
</feature>
<keyword evidence="5 11" id="KW-0256">Endoplasmic reticulum</keyword>
<comment type="caution">
    <text evidence="12">The sequence shown here is derived from an EMBL/GenBank/DDBJ whole genome shotgun (WGS) entry which is preliminary data.</text>
</comment>
<dbReference type="GO" id="GO:0015031">
    <property type="term" value="P:protein transport"/>
    <property type="evidence" value="ECO:0007669"/>
    <property type="project" value="UniProtKB-KW"/>
</dbReference>
<evidence type="ECO:0000313" key="13">
    <source>
        <dbReference type="Proteomes" id="UP001214638"/>
    </source>
</evidence>
<name>A0AAD9UNX9_9APIC</name>
<keyword evidence="3 11" id="KW-0813">Transport</keyword>
<evidence type="ECO:0000256" key="1">
    <source>
        <dbReference type="ARBA" id="ARBA00004477"/>
    </source>
</evidence>
<keyword evidence="8 11" id="KW-1133">Transmembrane helix</keyword>
<accession>A0AAD9UNX9</accession>
<dbReference type="KEGG" id="bdw:94335885"/>
<comment type="subcellular location">
    <subcellularLocation>
        <location evidence="1 11">Endoplasmic reticulum membrane</location>
        <topology evidence="1 11">Multi-pass membrane protein</topology>
    </subcellularLocation>
</comment>
<keyword evidence="6" id="KW-0931">ER-Golgi transport</keyword>
<protein>
    <recommendedName>
        <fullName evidence="11">ER lumen protein-retaining receptor</fullName>
    </recommendedName>
</protein>
<dbReference type="EMBL" id="JALLKP010000002">
    <property type="protein sequence ID" value="KAK2196344.1"/>
    <property type="molecule type" value="Genomic_DNA"/>
</dbReference>
<dbReference type="GeneID" id="94335885"/>
<feature type="transmembrane region" description="Helical" evidence="11">
    <location>
        <begin position="761"/>
        <end position="778"/>
    </location>
</feature>
<evidence type="ECO:0000313" key="12">
    <source>
        <dbReference type="EMBL" id="KAK2196344.1"/>
    </source>
</evidence>
<dbReference type="Pfam" id="PF00810">
    <property type="entry name" value="ER_lumen_recept"/>
    <property type="match status" value="1"/>
</dbReference>
<evidence type="ECO:0000256" key="5">
    <source>
        <dbReference type="ARBA" id="ARBA00022824"/>
    </source>
</evidence>
<comment type="caution">
    <text evidence="11">Lacks conserved residue(s) required for the propagation of feature annotation.</text>
</comment>
<sequence>MSYAILQWFYFRVYRTLVSWLTEARVACFKRGHFCWKLWHHFKQVLCKIILKSFLFRKTYKSQATVSVREVTEGHNESVVILDWYLPKWTVKSCEKCGRIKKQACDSHKDPDKNFITEQTTFIPGQTHPPKVESKVIANRHSPANVNPSLSTINDNVNTNNENKIDGSHIENNRHGQDDDVIHDALSGSKVDLIPTPKIIRAVLVIISDLNISYNICYQPVVCLCNDETVDDLESKRCGHCFAAASKDHDGLNKLPPGLPQLLCFINEANKLGFVCVHIHLNINLGMAMEAFPTTIGLRAFPFSLYSDTLLDIDAALKKIAHRYPNTPLIGLGVGVGGNIFLEYLCTDIEDRGISTEFEYDFEGIIPQDKHIFKRENGHTINVNGNMITTRTPVASRSQEYRTCKSDSADPGHEPNSLINLTEGHFQHQLTESLRVETGVVYPPIKLQDNDHNHILLSAVAVINPNLRAGAFSFSDFSNANPKKCAIMSTHCTSVLLSELKSLLKSCHCARQIEATAECTTDCCHYTKKMANGTILEKLMQQISRISSPTLSFCSSDSLDALLDAIHQEYTLASKEVNRNVAFVRYGQMLYSKFGIYSQPTFKVCVTKTVSYGSHSSVSDSRIPSRLEETPSKIKYNVLNREFLTNLIAGSASKNKNGHKSVRGIGSLVANDYREHVEWIRNISDKVYIPTLLLTSKDNGLCSFEDLDIFESVRNPNIVHYVSPSGGYGTFLSGYSVYLIRFSTPIQQTYNRKIDKFNYEKYLLGPVMGLSLITTYHYGPVDILWTFSIWLESVAILPQLTMLYQQREVENITSHYVVTMGLYRAFYLLNWVYRYFFETPAYVCGVCWLAGLVQTLLYVDFFYYFAKSKWYGKRLVLPFTGDV</sequence>
<dbReference type="RefSeq" id="XP_067803186.1">
    <property type="nucleotide sequence ID" value="XM_067946622.1"/>
</dbReference>